<dbReference type="Pfam" id="PF02653">
    <property type="entry name" value="BPD_transp_2"/>
    <property type="match status" value="1"/>
</dbReference>
<evidence type="ECO:0000256" key="5">
    <source>
        <dbReference type="ARBA" id="ARBA00023136"/>
    </source>
</evidence>
<keyword evidence="2" id="KW-1003">Cell membrane</keyword>
<feature type="transmembrane region" description="Helical" evidence="6">
    <location>
        <begin position="134"/>
        <end position="151"/>
    </location>
</feature>
<dbReference type="EMBL" id="JACHDN010000001">
    <property type="protein sequence ID" value="MBB5471794.1"/>
    <property type="molecule type" value="Genomic_DNA"/>
</dbReference>
<dbReference type="AlphaFoldDB" id="A0A511FCA0"/>
<dbReference type="GO" id="GO:0022857">
    <property type="term" value="F:transmembrane transporter activity"/>
    <property type="evidence" value="ECO:0007669"/>
    <property type="project" value="InterPro"/>
</dbReference>
<comment type="subcellular location">
    <subcellularLocation>
        <location evidence="1">Cell membrane</location>
        <topology evidence="1">Multi-pass membrane protein</topology>
    </subcellularLocation>
</comment>
<feature type="transmembrane region" description="Helical" evidence="6">
    <location>
        <begin position="290"/>
        <end position="308"/>
    </location>
</feature>
<reference evidence="8 10" key="2">
    <citation type="submission" date="2020-08" db="EMBL/GenBank/DDBJ databases">
        <title>Sequencing the genomes of 1000 actinobacteria strains.</title>
        <authorList>
            <person name="Klenk H.-P."/>
        </authorList>
    </citation>
    <scope>NUCLEOTIDE SEQUENCE [LARGE SCALE GENOMIC DNA]</scope>
    <source>
        <strain evidence="8 10">DSM 9581</strain>
    </source>
</reference>
<evidence type="ECO:0000313" key="9">
    <source>
        <dbReference type="Proteomes" id="UP000321723"/>
    </source>
</evidence>
<evidence type="ECO:0000256" key="1">
    <source>
        <dbReference type="ARBA" id="ARBA00004651"/>
    </source>
</evidence>
<sequence>MTLTAEPQAPARAVTGSAARAFAYRYAAVLVIVAVVVFFSLVNDNFLTYKNLIDIVRSVSVSAFLALGVTFSLVVNGFDVSIGSVASLATIGAAAAMVYHRQELLVALLVPLALGAIVGLVNSFLIVKLRLPDLLATLAMLFVVNGVQLTYTNGFSIYPGVQTPDGPAPGIVVPSFLAIGQGDVLGVPVAVLLLLAVVVVSHLFLTRTTTGRHMAMVGGNVEAARHFGLPVGRLITLAYVISGVLAAVGGIVLTARIGSGQVSAGAPMLMDAVAAAYVGYAIFGQKRPSVVGTLLGALLIGILLNGLTMMNVPYYAQDIVKGGVFVVALAFAFLRKDR</sequence>
<dbReference type="PANTHER" id="PTHR32196:SF72">
    <property type="entry name" value="RIBOSE IMPORT PERMEASE PROTEIN RBSC"/>
    <property type="match status" value="1"/>
</dbReference>
<evidence type="ECO:0000313" key="10">
    <source>
        <dbReference type="Proteomes" id="UP000564629"/>
    </source>
</evidence>
<dbReference type="OrthoDB" id="9808136at2"/>
<feature type="transmembrane region" description="Helical" evidence="6">
    <location>
        <begin position="234"/>
        <end position="258"/>
    </location>
</feature>
<dbReference type="Proteomes" id="UP000564629">
    <property type="component" value="Unassembled WGS sequence"/>
</dbReference>
<comment type="caution">
    <text evidence="7">The sequence shown here is derived from an EMBL/GenBank/DDBJ whole genome shotgun (WGS) entry which is preliminary data.</text>
</comment>
<gene>
    <name evidence="7" type="ORF">CHO01_19960</name>
    <name evidence="8" type="ORF">HNR08_000530</name>
</gene>
<feature type="transmembrane region" description="Helical" evidence="6">
    <location>
        <begin position="105"/>
        <end position="127"/>
    </location>
</feature>
<protein>
    <submittedName>
        <fullName evidence="7">ABC transporter</fullName>
    </submittedName>
    <submittedName>
        <fullName evidence="8">Simple sugar transport system permease protein</fullName>
    </submittedName>
</protein>
<reference evidence="7 9" key="1">
    <citation type="submission" date="2019-07" db="EMBL/GenBank/DDBJ databases">
        <title>Whole genome shotgun sequence of Cellulomonas hominis NBRC 16055.</title>
        <authorList>
            <person name="Hosoyama A."/>
            <person name="Uohara A."/>
            <person name="Ohji S."/>
            <person name="Ichikawa N."/>
        </authorList>
    </citation>
    <scope>NUCLEOTIDE SEQUENCE [LARGE SCALE GENOMIC DNA]</scope>
    <source>
        <strain evidence="7 9">NBRC 16055</strain>
    </source>
</reference>
<evidence type="ECO:0000256" key="4">
    <source>
        <dbReference type="ARBA" id="ARBA00022989"/>
    </source>
</evidence>
<feature type="transmembrane region" description="Helical" evidence="6">
    <location>
        <begin position="314"/>
        <end position="334"/>
    </location>
</feature>
<feature type="transmembrane region" description="Helical" evidence="6">
    <location>
        <begin position="22"/>
        <end position="43"/>
    </location>
</feature>
<keyword evidence="8" id="KW-0762">Sugar transport</keyword>
<evidence type="ECO:0000313" key="8">
    <source>
        <dbReference type="EMBL" id="MBB5471794.1"/>
    </source>
</evidence>
<keyword evidence="9" id="KW-1185">Reference proteome</keyword>
<keyword evidence="3 6" id="KW-0812">Transmembrane</keyword>
<organism evidence="7 9">
    <name type="scientific">Cellulomonas hominis</name>
    <dbReference type="NCBI Taxonomy" id="156981"/>
    <lineage>
        <taxon>Bacteria</taxon>
        <taxon>Bacillati</taxon>
        <taxon>Actinomycetota</taxon>
        <taxon>Actinomycetes</taxon>
        <taxon>Micrococcales</taxon>
        <taxon>Cellulomonadaceae</taxon>
        <taxon>Cellulomonas</taxon>
    </lineage>
</organism>
<dbReference type="InterPro" id="IPR001851">
    <property type="entry name" value="ABC_transp_permease"/>
</dbReference>
<dbReference type="PANTHER" id="PTHR32196">
    <property type="entry name" value="ABC TRANSPORTER PERMEASE PROTEIN YPHD-RELATED-RELATED"/>
    <property type="match status" value="1"/>
</dbReference>
<evidence type="ECO:0000256" key="2">
    <source>
        <dbReference type="ARBA" id="ARBA00022475"/>
    </source>
</evidence>
<proteinExistence type="predicted"/>
<evidence type="ECO:0000313" key="7">
    <source>
        <dbReference type="EMBL" id="GEL46880.1"/>
    </source>
</evidence>
<feature type="transmembrane region" description="Helical" evidence="6">
    <location>
        <begin position="264"/>
        <end position="283"/>
    </location>
</feature>
<feature type="transmembrane region" description="Helical" evidence="6">
    <location>
        <begin position="184"/>
        <end position="205"/>
    </location>
</feature>
<name>A0A511FCA0_9CELL</name>
<evidence type="ECO:0000256" key="3">
    <source>
        <dbReference type="ARBA" id="ARBA00022692"/>
    </source>
</evidence>
<keyword evidence="4 6" id="KW-1133">Transmembrane helix</keyword>
<dbReference type="Proteomes" id="UP000321723">
    <property type="component" value="Unassembled WGS sequence"/>
</dbReference>
<dbReference type="RefSeq" id="WP_146837379.1">
    <property type="nucleotide sequence ID" value="NZ_BJVQ01000025.1"/>
</dbReference>
<dbReference type="GO" id="GO:0005886">
    <property type="term" value="C:plasma membrane"/>
    <property type="evidence" value="ECO:0007669"/>
    <property type="project" value="UniProtKB-SubCell"/>
</dbReference>
<keyword evidence="5 6" id="KW-0472">Membrane</keyword>
<dbReference type="EMBL" id="BJVQ01000025">
    <property type="protein sequence ID" value="GEL46880.1"/>
    <property type="molecule type" value="Genomic_DNA"/>
</dbReference>
<keyword evidence="8" id="KW-0813">Transport</keyword>
<evidence type="ECO:0000256" key="6">
    <source>
        <dbReference type="SAM" id="Phobius"/>
    </source>
</evidence>
<accession>A0A511FCA0</accession>
<feature type="transmembrane region" description="Helical" evidence="6">
    <location>
        <begin position="82"/>
        <end position="99"/>
    </location>
</feature>
<dbReference type="CDD" id="cd06579">
    <property type="entry name" value="TM_PBP1_transp_AraH_like"/>
    <property type="match status" value="1"/>
</dbReference>
<feature type="transmembrane region" description="Helical" evidence="6">
    <location>
        <begin position="55"/>
        <end position="75"/>
    </location>
</feature>